<name>A0A1F2UJZ4_9ACTN</name>
<protein>
    <recommendedName>
        <fullName evidence="2">Peptidase MA-like domain-containing protein</fullName>
    </recommendedName>
</protein>
<feature type="transmembrane region" description="Helical" evidence="1">
    <location>
        <begin position="260"/>
        <end position="278"/>
    </location>
</feature>
<gene>
    <name evidence="3" type="ORF">A2074_07015</name>
</gene>
<keyword evidence="1" id="KW-0472">Membrane</keyword>
<keyword evidence="1" id="KW-0812">Transmembrane</keyword>
<dbReference type="InterPro" id="IPR039568">
    <property type="entry name" value="Peptidase_MA-like_dom"/>
</dbReference>
<dbReference type="Proteomes" id="UP000178086">
    <property type="component" value="Unassembled WGS sequence"/>
</dbReference>
<sequence length="310" mass="34999">MEKHILKTIILTLIICVLSAGVAVAVESEPDWKTYETEHFTIHASSRANIDEIGRLAEAIYDGMSVRYKDSNPEKIKLYIYTNRSAFLKESPSPDAAGYASPSLDLIAILQGAGNSTITLTHEINHIIFLRNVSRIDTVPQWFIEGLALYESQPGAEAAELEKYALARDIPDFIEQGTGINDGPATRREYADGYLKVNFIVYKFGRDKLYEAIGRLQTGSGFNEALVESLGVSEGELNAAWTDYARGQRVNIWLMQLRDIGWYVMTALLVIVMFVFPIQRYRRLRAMDDVEEDEDYVAEDLGKNRPGEEW</sequence>
<evidence type="ECO:0000259" key="2">
    <source>
        <dbReference type="Pfam" id="PF13485"/>
    </source>
</evidence>
<feature type="domain" description="Peptidase MA-like" evidence="2">
    <location>
        <begin position="76"/>
        <end position="244"/>
    </location>
</feature>
<dbReference type="EMBL" id="MELI01000070">
    <property type="protein sequence ID" value="OFW33320.1"/>
    <property type="molecule type" value="Genomic_DNA"/>
</dbReference>
<proteinExistence type="predicted"/>
<accession>A0A1F2UJZ4</accession>
<reference evidence="3 4" key="1">
    <citation type="journal article" date="2016" name="Nat. Commun.">
        <title>Thousands of microbial genomes shed light on interconnected biogeochemical processes in an aquifer system.</title>
        <authorList>
            <person name="Anantharaman K."/>
            <person name="Brown C.T."/>
            <person name="Hug L.A."/>
            <person name="Sharon I."/>
            <person name="Castelle C.J."/>
            <person name="Probst A.J."/>
            <person name="Thomas B.C."/>
            <person name="Singh A."/>
            <person name="Wilkins M.J."/>
            <person name="Karaoz U."/>
            <person name="Brodie E.L."/>
            <person name="Williams K.H."/>
            <person name="Hubbard S.S."/>
            <person name="Banfield J.F."/>
        </authorList>
    </citation>
    <scope>NUCLEOTIDE SEQUENCE [LARGE SCALE GENOMIC DNA]</scope>
</reference>
<evidence type="ECO:0000256" key="1">
    <source>
        <dbReference type="SAM" id="Phobius"/>
    </source>
</evidence>
<evidence type="ECO:0000313" key="3">
    <source>
        <dbReference type="EMBL" id="OFW33320.1"/>
    </source>
</evidence>
<evidence type="ECO:0000313" key="4">
    <source>
        <dbReference type="Proteomes" id="UP000178086"/>
    </source>
</evidence>
<organism evidence="3 4">
    <name type="scientific">Candidatus Aquicultor primus</name>
    <dbReference type="NCBI Taxonomy" id="1797195"/>
    <lineage>
        <taxon>Bacteria</taxon>
        <taxon>Bacillati</taxon>
        <taxon>Actinomycetota</taxon>
        <taxon>Candidatus Aquicultoria</taxon>
        <taxon>Candidatus Aquicultorales</taxon>
        <taxon>Candidatus Aquicultoraceae</taxon>
        <taxon>Candidatus Aquicultor</taxon>
    </lineage>
</organism>
<dbReference type="Pfam" id="PF13485">
    <property type="entry name" value="Peptidase_MA_2"/>
    <property type="match status" value="1"/>
</dbReference>
<comment type="caution">
    <text evidence="3">The sequence shown here is derived from an EMBL/GenBank/DDBJ whole genome shotgun (WGS) entry which is preliminary data.</text>
</comment>
<keyword evidence="1" id="KW-1133">Transmembrane helix</keyword>
<dbReference type="AlphaFoldDB" id="A0A1F2UJZ4"/>